<reference evidence="7" key="1">
    <citation type="submission" date="2021-02" db="EMBL/GenBank/DDBJ databases">
        <title>Natronoglycomyces albus gen. nov., sp. nov, a haloalkaliphilic actinobacterium from a soda solonchak soil.</title>
        <authorList>
            <person name="Sorokin D.Y."/>
            <person name="Khijniak T.V."/>
            <person name="Zakharycheva A.P."/>
            <person name="Boueva O.V."/>
            <person name="Ariskina E.V."/>
            <person name="Hahnke R.L."/>
            <person name="Bunk B."/>
            <person name="Sproer C."/>
            <person name="Schumann P."/>
            <person name="Evtushenko L.I."/>
            <person name="Kublanov I.V."/>
        </authorList>
    </citation>
    <scope>NUCLEOTIDE SEQUENCE</scope>
    <source>
        <strain evidence="7">DSM 106290</strain>
    </source>
</reference>
<keyword evidence="3" id="KW-0808">Transferase</keyword>
<dbReference type="Proteomes" id="UP000662939">
    <property type="component" value="Chromosome"/>
</dbReference>
<dbReference type="AlphaFoldDB" id="A0A895XIA5"/>
<dbReference type="Gene3D" id="3.90.550.10">
    <property type="entry name" value="Spore Coat Polysaccharide Biosynthesis Protein SpsA, Chain A"/>
    <property type="match status" value="1"/>
</dbReference>
<dbReference type="GO" id="GO:0006011">
    <property type="term" value="P:UDP-alpha-D-glucose metabolic process"/>
    <property type="evidence" value="ECO:0007669"/>
    <property type="project" value="InterPro"/>
</dbReference>
<evidence type="ECO:0000313" key="7">
    <source>
        <dbReference type="EMBL" id="QSB04687.1"/>
    </source>
</evidence>
<evidence type="ECO:0000256" key="3">
    <source>
        <dbReference type="ARBA" id="ARBA00022679"/>
    </source>
</evidence>
<comment type="similarity">
    <text evidence="1">Belongs to the UDPGP type 2 family.</text>
</comment>
<evidence type="ECO:0000256" key="1">
    <source>
        <dbReference type="ARBA" id="ARBA00006890"/>
    </source>
</evidence>
<name>A0A895XIA5_9ACTN</name>
<comment type="catalytic activity">
    <reaction evidence="5">
        <text>alpha-D-glucose 1-phosphate + UTP + H(+) = UDP-alpha-D-glucose + diphosphate</text>
        <dbReference type="Rhea" id="RHEA:19889"/>
        <dbReference type="ChEBI" id="CHEBI:15378"/>
        <dbReference type="ChEBI" id="CHEBI:33019"/>
        <dbReference type="ChEBI" id="CHEBI:46398"/>
        <dbReference type="ChEBI" id="CHEBI:58601"/>
        <dbReference type="ChEBI" id="CHEBI:58885"/>
        <dbReference type="EC" id="2.7.7.9"/>
    </reaction>
</comment>
<dbReference type="EMBL" id="CP070496">
    <property type="protein sequence ID" value="QSB04687.1"/>
    <property type="molecule type" value="Genomic_DNA"/>
</dbReference>
<feature type="domain" description="Nucleotidyl transferase" evidence="6">
    <location>
        <begin position="11"/>
        <end position="274"/>
    </location>
</feature>
<protein>
    <recommendedName>
        <fullName evidence="2">UTP--glucose-1-phosphate uridylyltransferase</fullName>
        <ecNumber evidence="2">2.7.7.9</ecNumber>
    </recommendedName>
</protein>
<dbReference type="PANTHER" id="PTHR43197:SF1">
    <property type="entry name" value="UTP--GLUCOSE-1-PHOSPHATE URIDYLYLTRANSFERASE"/>
    <property type="match status" value="1"/>
</dbReference>
<gene>
    <name evidence="7" type="ORF">JQS30_13035</name>
</gene>
<dbReference type="GO" id="GO:0003983">
    <property type="term" value="F:UTP:glucose-1-phosphate uridylyltransferase activity"/>
    <property type="evidence" value="ECO:0007669"/>
    <property type="project" value="UniProtKB-EC"/>
</dbReference>
<organism evidence="7 8">
    <name type="scientific">Natronoglycomyces albus</name>
    <dbReference type="NCBI Taxonomy" id="2811108"/>
    <lineage>
        <taxon>Bacteria</taxon>
        <taxon>Bacillati</taxon>
        <taxon>Actinomycetota</taxon>
        <taxon>Actinomycetes</taxon>
        <taxon>Glycomycetales</taxon>
        <taxon>Glycomycetaceae</taxon>
        <taxon>Natronoglycomyces</taxon>
    </lineage>
</organism>
<evidence type="ECO:0000256" key="5">
    <source>
        <dbReference type="ARBA" id="ARBA00048128"/>
    </source>
</evidence>
<evidence type="ECO:0000259" key="6">
    <source>
        <dbReference type="Pfam" id="PF00483"/>
    </source>
</evidence>
<evidence type="ECO:0000256" key="2">
    <source>
        <dbReference type="ARBA" id="ARBA00012415"/>
    </source>
</evidence>
<dbReference type="EC" id="2.7.7.9" evidence="2"/>
<evidence type="ECO:0000256" key="4">
    <source>
        <dbReference type="ARBA" id="ARBA00022695"/>
    </source>
</evidence>
<keyword evidence="8" id="KW-1185">Reference proteome</keyword>
<dbReference type="InterPro" id="IPR029044">
    <property type="entry name" value="Nucleotide-diphossugar_trans"/>
</dbReference>
<dbReference type="InterPro" id="IPR005835">
    <property type="entry name" value="NTP_transferase_dom"/>
</dbReference>
<dbReference type="Pfam" id="PF00483">
    <property type="entry name" value="NTP_transferase"/>
    <property type="match status" value="1"/>
</dbReference>
<dbReference type="PANTHER" id="PTHR43197">
    <property type="entry name" value="UTP--GLUCOSE-1-PHOSPHATE URIDYLYLTRANSFERASE"/>
    <property type="match status" value="1"/>
</dbReference>
<accession>A0A895XIA5</accession>
<evidence type="ECO:0000313" key="8">
    <source>
        <dbReference type="Proteomes" id="UP000662939"/>
    </source>
</evidence>
<dbReference type="SUPFAM" id="SSF53448">
    <property type="entry name" value="Nucleotide-diphospho-sugar transferases"/>
    <property type="match status" value="1"/>
</dbReference>
<dbReference type="InterPro" id="IPR005771">
    <property type="entry name" value="GalU_uridylyltTrfase_bac/arc"/>
</dbReference>
<dbReference type="KEGG" id="nav:JQS30_13035"/>
<keyword evidence="4 7" id="KW-0548">Nucleotidyltransferase</keyword>
<sequence>MSEAKPRRARKAVIPAAGDATRFLPATKAVPKELLPVVDKPVLQFIVAEAAGAGLDSLLVTARGKEAMENHFDARFDLEDKLIKKGDKARLEAIREPERLANVYAIRQGGALGLGHAVGRAASYVGEEPFAVLLADEFYRDGDPLLNRMVDVQAEKGGIVLALLEVEPEQVVRYGVAAIETLPDSDDVVRVTGMVEKPAIADAPSNYILVGRYVLPSEIFPVLDNTGPGAGGEIQLTDAMETMRAQGTSVHAVIVSSDRFDTGEPLGYLQTVVELASERDDLPEFRTWLREFAAKL</sequence>
<dbReference type="CDD" id="cd02541">
    <property type="entry name" value="UGPase_prokaryotic"/>
    <property type="match status" value="1"/>
</dbReference>
<proteinExistence type="inferred from homology"/>